<comment type="caution">
    <text evidence="1">The sequence shown here is derived from an EMBL/GenBank/DDBJ whole genome shotgun (WGS) entry which is preliminary data.</text>
</comment>
<evidence type="ECO:0000313" key="1">
    <source>
        <dbReference type="EMBL" id="KAA9042135.1"/>
    </source>
</evidence>
<protein>
    <submittedName>
        <fullName evidence="1">Uncharacterized protein</fullName>
    </submittedName>
</protein>
<accession>A0A5J5IM07</accession>
<dbReference type="Proteomes" id="UP000326903">
    <property type="component" value="Unassembled WGS sequence"/>
</dbReference>
<sequence>MKTAEIRKQLHSYLEVADDKKINAIYTMVEDEIKETIVEYSPEFKAELDSRVNYYLKGGKMVSPTEMNKRLQSLRKKRK</sequence>
<keyword evidence="2" id="KW-1185">Reference proteome</keyword>
<organism evidence="1 2">
    <name type="scientific">Ginsengibacter hankyongi</name>
    <dbReference type="NCBI Taxonomy" id="2607284"/>
    <lineage>
        <taxon>Bacteria</taxon>
        <taxon>Pseudomonadati</taxon>
        <taxon>Bacteroidota</taxon>
        <taxon>Chitinophagia</taxon>
        <taxon>Chitinophagales</taxon>
        <taxon>Chitinophagaceae</taxon>
        <taxon>Ginsengibacter</taxon>
    </lineage>
</organism>
<reference evidence="1 2" key="1">
    <citation type="submission" date="2019-09" db="EMBL/GenBank/DDBJ databases">
        <title>Draft genome sequence of Ginsengibacter sp. BR5-29.</title>
        <authorList>
            <person name="Im W.-T."/>
        </authorList>
    </citation>
    <scope>NUCLEOTIDE SEQUENCE [LARGE SCALE GENOMIC DNA]</scope>
    <source>
        <strain evidence="1 2">BR5-29</strain>
    </source>
</reference>
<dbReference type="RefSeq" id="WP_150414264.1">
    <property type="nucleotide sequence ID" value="NZ_VYQF01000001.1"/>
</dbReference>
<evidence type="ECO:0000313" key="2">
    <source>
        <dbReference type="Proteomes" id="UP000326903"/>
    </source>
</evidence>
<gene>
    <name evidence="1" type="ORF">FW778_08990</name>
</gene>
<dbReference type="AlphaFoldDB" id="A0A5J5IM07"/>
<name>A0A5J5IM07_9BACT</name>
<proteinExistence type="predicted"/>
<dbReference type="EMBL" id="VYQF01000001">
    <property type="protein sequence ID" value="KAA9042135.1"/>
    <property type="molecule type" value="Genomic_DNA"/>
</dbReference>